<dbReference type="Proteomes" id="UP000318704">
    <property type="component" value="Chromosome"/>
</dbReference>
<protein>
    <submittedName>
        <fullName evidence="1">Uncharacterized protein</fullName>
    </submittedName>
</protein>
<name>A0A517VPA2_9PLAN</name>
<dbReference type="EMBL" id="CP037920">
    <property type="protein sequence ID" value="QDT94854.1"/>
    <property type="molecule type" value="Genomic_DNA"/>
</dbReference>
<evidence type="ECO:0000313" key="1">
    <source>
        <dbReference type="EMBL" id="QDT94854.1"/>
    </source>
</evidence>
<reference evidence="1 2" key="1">
    <citation type="submission" date="2019-03" db="EMBL/GenBank/DDBJ databases">
        <title>Deep-cultivation of Planctomycetes and their phenomic and genomic characterization uncovers novel biology.</title>
        <authorList>
            <person name="Wiegand S."/>
            <person name="Jogler M."/>
            <person name="Boedeker C."/>
            <person name="Pinto D."/>
            <person name="Vollmers J."/>
            <person name="Rivas-Marin E."/>
            <person name="Kohn T."/>
            <person name="Peeters S.H."/>
            <person name="Heuer A."/>
            <person name="Rast P."/>
            <person name="Oberbeckmann S."/>
            <person name="Bunk B."/>
            <person name="Jeske O."/>
            <person name="Meyerdierks A."/>
            <person name="Storesund J.E."/>
            <person name="Kallscheuer N."/>
            <person name="Luecker S."/>
            <person name="Lage O.M."/>
            <person name="Pohl T."/>
            <person name="Merkel B.J."/>
            <person name="Hornburger P."/>
            <person name="Mueller R.-W."/>
            <person name="Bruemmer F."/>
            <person name="Labrenz M."/>
            <person name="Spormann A.M."/>
            <person name="Op den Camp H."/>
            <person name="Overmann J."/>
            <person name="Amann R."/>
            <person name="Jetten M.S.M."/>
            <person name="Mascher T."/>
            <person name="Medema M.H."/>
            <person name="Devos D.P."/>
            <person name="Kaster A.-K."/>
            <person name="Ovreas L."/>
            <person name="Rohde M."/>
            <person name="Galperin M.Y."/>
            <person name="Jogler C."/>
        </authorList>
    </citation>
    <scope>NUCLEOTIDE SEQUENCE [LARGE SCALE GENOMIC DNA]</scope>
    <source>
        <strain evidence="1 2">V144</strain>
    </source>
</reference>
<proteinExistence type="predicted"/>
<dbReference type="KEGG" id="gaw:V144x_02870"/>
<organism evidence="1 2">
    <name type="scientific">Gimesia aquarii</name>
    <dbReference type="NCBI Taxonomy" id="2527964"/>
    <lineage>
        <taxon>Bacteria</taxon>
        <taxon>Pseudomonadati</taxon>
        <taxon>Planctomycetota</taxon>
        <taxon>Planctomycetia</taxon>
        <taxon>Planctomycetales</taxon>
        <taxon>Planctomycetaceae</taxon>
        <taxon>Gimesia</taxon>
    </lineage>
</organism>
<evidence type="ECO:0000313" key="2">
    <source>
        <dbReference type="Proteomes" id="UP000318704"/>
    </source>
</evidence>
<accession>A0A517VPA2</accession>
<dbReference type="AlphaFoldDB" id="A0A517VPA2"/>
<sequence>MISRHGSGWLTSIAHWFSIGAETSLDALNAISAEWNSGTSYQTRINNLLTGVGSDLVTLKANGPDVTDIDLLDLR</sequence>
<gene>
    <name evidence="1" type="ORF">V144x_02870</name>
</gene>